<dbReference type="AlphaFoldDB" id="A0A0D6P7R4"/>
<dbReference type="GO" id="GO:0008758">
    <property type="term" value="F:UDP-2,3-diacylglucosamine hydrolase activity"/>
    <property type="evidence" value="ECO:0007669"/>
    <property type="project" value="TreeGrafter"/>
</dbReference>
<protein>
    <submittedName>
        <fullName evidence="7">Hydrolase</fullName>
    </submittedName>
</protein>
<dbReference type="RefSeq" id="WP_048861245.1">
    <property type="nucleotide sequence ID" value="NZ_BANB01000262.1"/>
</dbReference>
<proteinExistence type="predicted"/>
<evidence type="ECO:0000313" key="7">
    <source>
        <dbReference type="EMBL" id="GAN77243.1"/>
    </source>
</evidence>
<keyword evidence="2" id="KW-0997">Cell inner membrane</keyword>
<dbReference type="GO" id="GO:0009245">
    <property type="term" value="P:lipid A biosynthetic process"/>
    <property type="evidence" value="ECO:0007669"/>
    <property type="project" value="TreeGrafter"/>
</dbReference>
<evidence type="ECO:0000256" key="1">
    <source>
        <dbReference type="ARBA" id="ARBA00022475"/>
    </source>
</evidence>
<dbReference type="Pfam" id="PF00149">
    <property type="entry name" value="Metallophos"/>
    <property type="match status" value="1"/>
</dbReference>
<dbReference type="Proteomes" id="UP000032680">
    <property type="component" value="Unassembled WGS sequence"/>
</dbReference>
<organism evidence="7 8">
    <name type="scientific">Acidisphaera rubrifaciens HS-AP3</name>
    <dbReference type="NCBI Taxonomy" id="1231350"/>
    <lineage>
        <taxon>Bacteria</taxon>
        <taxon>Pseudomonadati</taxon>
        <taxon>Pseudomonadota</taxon>
        <taxon>Alphaproteobacteria</taxon>
        <taxon>Acetobacterales</taxon>
        <taxon>Acetobacteraceae</taxon>
        <taxon>Acidisphaera</taxon>
    </lineage>
</organism>
<evidence type="ECO:0000256" key="3">
    <source>
        <dbReference type="ARBA" id="ARBA00022723"/>
    </source>
</evidence>
<keyword evidence="1" id="KW-1003">Cell membrane</keyword>
<keyword evidence="7" id="KW-0378">Hydrolase</keyword>
<dbReference type="GO" id="GO:0046872">
    <property type="term" value="F:metal ion binding"/>
    <property type="evidence" value="ECO:0007669"/>
    <property type="project" value="UniProtKB-KW"/>
</dbReference>
<dbReference type="OrthoDB" id="9802481at2"/>
<dbReference type="GO" id="GO:0016020">
    <property type="term" value="C:membrane"/>
    <property type="evidence" value="ECO:0007669"/>
    <property type="project" value="GOC"/>
</dbReference>
<dbReference type="PANTHER" id="PTHR34990:SF2">
    <property type="entry name" value="BLL8164 PROTEIN"/>
    <property type="match status" value="1"/>
</dbReference>
<dbReference type="InterPro" id="IPR004843">
    <property type="entry name" value="Calcineurin-like_PHP"/>
</dbReference>
<evidence type="ECO:0000256" key="5">
    <source>
        <dbReference type="ARBA" id="ARBA00023211"/>
    </source>
</evidence>
<comment type="caution">
    <text evidence="7">The sequence shown here is derived from an EMBL/GenBank/DDBJ whole genome shotgun (WGS) entry which is preliminary data.</text>
</comment>
<evidence type="ECO:0000259" key="6">
    <source>
        <dbReference type="Pfam" id="PF00149"/>
    </source>
</evidence>
<evidence type="ECO:0000313" key="8">
    <source>
        <dbReference type="Proteomes" id="UP000032680"/>
    </source>
</evidence>
<keyword evidence="3" id="KW-0479">Metal-binding</keyword>
<dbReference type="EMBL" id="BANB01000262">
    <property type="protein sequence ID" value="GAN77243.1"/>
    <property type="molecule type" value="Genomic_DNA"/>
</dbReference>
<dbReference type="PANTHER" id="PTHR34990">
    <property type="entry name" value="UDP-2,3-DIACYLGLUCOSAMINE HYDROLASE-RELATED"/>
    <property type="match status" value="1"/>
</dbReference>
<sequence>MNAIAPLNLPTRSAQAGDRYRSIFISDLHLGTRGCRSDFLVDFLRNNGCEHLYLVGDVIDGWRLRKSWYWDATHDEVLRLILAHARAGTEVTYIPGNHDEMFRAWLPLGLEIAGVRLRQDATHVTADGRRLLVMHGDEFDSVVRYARFLALLGDWAYTAALVANRWFNAARRRLGYPYWSLSAWLKRQVKEAVKAIDRFESAVAHEAERRGYDGVVCGHIHHAEMRKVGRVMYINDGDWVESCTALVEHHDGRLELIDWAARAGLSFHTSRGAAIAAAAARTSGPAVAPPVPARAGALQSV</sequence>
<dbReference type="InterPro" id="IPR043461">
    <property type="entry name" value="LpxH-like"/>
</dbReference>
<dbReference type="Gene3D" id="3.60.21.10">
    <property type="match status" value="1"/>
</dbReference>
<evidence type="ECO:0000256" key="4">
    <source>
        <dbReference type="ARBA" id="ARBA00023136"/>
    </source>
</evidence>
<keyword evidence="8" id="KW-1185">Reference proteome</keyword>
<dbReference type="SUPFAM" id="SSF56300">
    <property type="entry name" value="Metallo-dependent phosphatases"/>
    <property type="match status" value="1"/>
</dbReference>
<name>A0A0D6P7R4_9PROT</name>
<reference evidence="7 8" key="1">
    <citation type="submission" date="2012-11" db="EMBL/GenBank/DDBJ databases">
        <title>Whole genome sequence of Acidisphaera rubrifaciens HS-AP3.</title>
        <authorList>
            <person name="Azuma Y."/>
            <person name="Higashiura N."/>
            <person name="Hirakawa H."/>
            <person name="Matsushita K."/>
        </authorList>
    </citation>
    <scope>NUCLEOTIDE SEQUENCE [LARGE SCALE GENOMIC DNA]</scope>
    <source>
        <strain evidence="7 8">HS-AP3</strain>
    </source>
</reference>
<dbReference type="InterPro" id="IPR029052">
    <property type="entry name" value="Metallo-depent_PP-like"/>
</dbReference>
<feature type="domain" description="Calcineurin-like phosphoesterase" evidence="6">
    <location>
        <begin position="22"/>
        <end position="222"/>
    </location>
</feature>
<keyword evidence="5" id="KW-0464">Manganese</keyword>
<keyword evidence="4" id="KW-0472">Membrane</keyword>
<evidence type="ECO:0000256" key="2">
    <source>
        <dbReference type="ARBA" id="ARBA00022519"/>
    </source>
</evidence>
<accession>A0A0D6P7R4</accession>
<dbReference type="CDD" id="cd07398">
    <property type="entry name" value="MPP_YbbF-LpxH"/>
    <property type="match status" value="1"/>
</dbReference>
<gene>
    <name evidence="7" type="ORF">Asru_0262_09</name>
</gene>